<evidence type="ECO:0008006" key="4">
    <source>
        <dbReference type="Google" id="ProtNLM"/>
    </source>
</evidence>
<reference evidence="2 3" key="1">
    <citation type="submission" date="2017-12" db="EMBL/GenBank/DDBJ databases">
        <title>Isolation and characterization of estrogens degradatiion strain Microbacterium hominis SJTG1.</title>
        <authorList>
            <person name="Xiong W."/>
            <person name="Yin C."/>
            <person name="Zheng D."/>
            <person name="Liang R."/>
        </authorList>
    </citation>
    <scope>NUCLEOTIDE SEQUENCE [LARGE SCALE GENOMIC DNA]</scope>
    <source>
        <strain evidence="2 3">SJTG1</strain>
    </source>
</reference>
<dbReference type="RefSeq" id="WP_101306137.1">
    <property type="nucleotide sequence ID" value="NZ_CP025299.1"/>
</dbReference>
<gene>
    <name evidence="2" type="ORF">CXR34_08375</name>
</gene>
<keyword evidence="1" id="KW-0812">Transmembrane</keyword>
<dbReference type="KEGG" id="mhos:CXR34_08375"/>
<dbReference type="EMBL" id="CP025299">
    <property type="protein sequence ID" value="AUG29477.1"/>
    <property type="molecule type" value="Genomic_DNA"/>
</dbReference>
<evidence type="ECO:0000313" key="3">
    <source>
        <dbReference type="Proteomes" id="UP000233276"/>
    </source>
</evidence>
<dbReference type="AlphaFoldDB" id="A0A2K9DJ13"/>
<protein>
    <recommendedName>
        <fullName evidence="4">Integral membrane protein</fullName>
    </recommendedName>
</protein>
<proteinExistence type="predicted"/>
<feature type="transmembrane region" description="Helical" evidence="1">
    <location>
        <begin position="89"/>
        <end position="113"/>
    </location>
</feature>
<dbReference type="Proteomes" id="UP000233276">
    <property type="component" value="Chromosome"/>
</dbReference>
<keyword evidence="1" id="KW-0472">Membrane</keyword>
<keyword evidence="1" id="KW-1133">Transmembrane helix</keyword>
<feature type="transmembrane region" description="Helical" evidence="1">
    <location>
        <begin position="57"/>
        <end position="77"/>
    </location>
</feature>
<evidence type="ECO:0000313" key="2">
    <source>
        <dbReference type="EMBL" id="AUG29477.1"/>
    </source>
</evidence>
<feature type="transmembrane region" description="Helical" evidence="1">
    <location>
        <begin position="133"/>
        <end position="155"/>
    </location>
</feature>
<evidence type="ECO:0000256" key="1">
    <source>
        <dbReference type="SAM" id="Phobius"/>
    </source>
</evidence>
<name>A0A2K9DJ13_9MICO</name>
<organism evidence="2 3">
    <name type="scientific">Microbacterium hominis</name>
    <dbReference type="NCBI Taxonomy" id="162426"/>
    <lineage>
        <taxon>Bacteria</taxon>
        <taxon>Bacillati</taxon>
        <taxon>Actinomycetota</taxon>
        <taxon>Actinomycetes</taxon>
        <taxon>Micrococcales</taxon>
        <taxon>Microbacteriaceae</taxon>
        <taxon>Microbacterium</taxon>
    </lineage>
</organism>
<feature type="transmembrane region" description="Helical" evidence="1">
    <location>
        <begin position="30"/>
        <end position="51"/>
    </location>
</feature>
<sequence>MANIIVSALLWSLVIVLILFRRAGKERSVLYSAIAIASAMTMSIDDLYIIVDGWFGAHDYIHLVSCIVLMVGVFYFARGVTRVGFLASPWVKLVLGPTALIMACFAVSVGFFLTERHEDVSSTNFMISYGDQVGAALYSISQYAYLGVVLTAMAVTSLRQRRGAGNRREKSLASLFFVGAWIGVALSVDVIWMDISHVAGWLDAMRIGQTLYMPLQMLTFLFLVLGLIIAPITRWLRQTRRSRTMRSHLDRVELLWRNATTARPSVAHAIERRAANDEDRLHRRIVEIRDSALDNTNSFQLTENDRDLLAELEDQLIAGTV</sequence>
<feature type="transmembrane region" description="Helical" evidence="1">
    <location>
        <begin position="215"/>
        <end position="236"/>
    </location>
</feature>
<accession>A0A2K9DJ13</accession>
<feature type="transmembrane region" description="Helical" evidence="1">
    <location>
        <begin position="6"/>
        <end position="23"/>
    </location>
</feature>
<feature type="transmembrane region" description="Helical" evidence="1">
    <location>
        <begin position="175"/>
        <end position="195"/>
    </location>
</feature>